<protein>
    <submittedName>
        <fullName evidence="1">Uncharacterized protein</fullName>
    </submittedName>
</protein>
<keyword evidence="2" id="KW-1185">Reference proteome</keyword>
<evidence type="ECO:0000313" key="2">
    <source>
        <dbReference type="Proteomes" id="UP000242561"/>
    </source>
</evidence>
<dbReference type="OrthoDB" id="7595364at2"/>
<dbReference type="RefSeq" id="WP_072559787.1">
    <property type="nucleotide sequence ID" value="NZ_CP018154.1"/>
</dbReference>
<name>A0A1L3JDC1_9SPHN</name>
<accession>A0A1L3JDC1</accession>
<proteinExistence type="predicted"/>
<dbReference type="STRING" id="1913578.LPB140_10445"/>
<dbReference type="Proteomes" id="UP000242561">
    <property type="component" value="Chromosome"/>
</dbReference>
<gene>
    <name evidence="1" type="ORF">LPB140_10445</name>
</gene>
<dbReference type="AlphaFoldDB" id="A0A1L3JDC1"/>
<sequence length="152" mass="17144">MEGQNLVICVGKAEALLSRRYKQNLAKRIKQLGLSRPKTTDWLADTIYGFLEDGGIIVDGRGNELIVGDETIDRSYYCDQAFSWNSDIKRFADQMPQRRSSARILTRLMLFDAAFKITALNSPQNQIATFSCLRNSRCSLCAANDQLERIAS</sequence>
<evidence type="ECO:0000313" key="1">
    <source>
        <dbReference type="EMBL" id="APG63136.1"/>
    </source>
</evidence>
<dbReference type="KEGG" id="sphl:LPB140_10445"/>
<organism evidence="1 2">
    <name type="scientific">Sphingorhabdus lutea</name>
    <dbReference type="NCBI Taxonomy" id="1913578"/>
    <lineage>
        <taxon>Bacteria</taxon>
        <taxon>Pseudomonadati</taxon>
        <taxon>Pseudomonadota</taxon>
        <taxon>Alphaproteobacteria</taxon>
        <taxon>Sphingomonadales</taxon>
        <taxon>Sphingomonadaceae</taxon>
        <taxon>Sphingorhabdus</taxon>
    </lineage>
</organism>
<reference evidence="1 2" key="1">
    <citation type="submission" date="2016-11" db="EMBL/GenBank/DDBJ databases">
        <title>Sphingorhabdus sp. LPB0140, isolated from marine environment.</title>
        <authorList>
            <person name="Kim E."/>
            <person name="Yi H."/>
        </authorList>
    </citation>
    <scope>NUCLEOTIDE SEQUENCE [LARGE SCALE GENOMIC DNA]</scope>
    <source>
        <strain evidence="1 2">LPB0140</strain>
    </source>
</reference>
<dbReference type="EMBL" id="CP018154">
    <property type="protein sequence ID" value="APG63136.1"/>
    <property type="molecule type" value="Genomic_DNA"/>
</dbReference>